<dbReference type="Pfam" id="PF00034">
    <property type="entry name" value="Cytochrom_C"/>
    <property type="match status" value="1"/>
</dbReference>
<dbReference type="Gene3D" id="1.10.760.10">
    <property type="entry name" value="Cytochrome c-like domain"/>
    <property type="match status" value="1"/>
</dbReference>
<keyword evidence="5" id="KW-0732">Signal</keyword>
<protein>
    <submittedName>
        <fullName evidence="7">Cytochrome c</fullName>
    </submittedName>
</protein>
<keyword evidence="2 4" id="KW-0479">Metal-binding</keyword>
<dbReference type="PROSITE" id="PS51007">
    <property type="entry name" value="CYTC"/>
    <property type="match status" value="1"/>
</dbReference>
<evidence type="ECO:0000313" key="8">
    <source>
        <dbReference type="Proteomes" id="UP001162891"/>
    </source>
</evidence>
<dbReference type="InterPro" id="IPR009056">
    <property type="entry name" value="Cyt_c-like_dom"/>
</dbReference>
<evidence type="ECO:0000256" key="3">
    <source>
        <dbReference type="ARBA" id="ARBA00023004"/>
    </source>
</evidence>
<reference evidence="8" key="1">
    <citation type="journal article" date="2022" name="Int. J. Syst. Evol. Microbiol.">
        <title>Anaeromyxobacter oryzae sp. nov., Anaeromyxobacter diazotrophicus sp. nov. and Anaeromyxobacter paludicola sp. nov., isolated from paddy soils.</title>
        <authorList>
            <person name="Itoh H."/>
            <person name="Xu Z."/>
            <person name="Mise K."/>
            <person name="Masuda Y."/>
            <person name="Ushijima N."/>
            <person name="Hayakawa C."/>
            <person name="Shiratori Y."/>
            <person name="Senoo K."/>
        </authorList>
    </citation>
    <scope>NUCLEOTIDE SEQUENCE [LARGE SCALE GENOMIC DNA]</scope>
    <source>
        <strain evidence="8">Red232</strain>
    </source>
</reference>
<feature type="chain" id="PRO_5046648939" evidence="5">
    <location>
        <begin position="37"/>
        <end position="555"/>
    </location>
</feature>
<dbReference type="EMBL" id="AP025591">
    <property type="protein sequence ID" value="BDG02338.1"/>
    <property type="molecule type" value="Genomic_DNA"/>
</dbReference>
<name>A0ABM7WS78_9BACT</name>
<evidence type="ECO:0000256" key="4">
    <source>
        <dbReference type="PROSITE-ProRule" id="PRU00433"/>
    </source>
</evidence>
<dbReference type="InterPro" id="IPR036909">
    <property type="entry name" value="Cyt_c-like_dom_sf"/>
</dbReference>
<dbReference type="SUPFAM" id="SSF53822">
    <property type="entry name" value="Periplasmic binding protein-like I"/>
    <property type="match status" value="1"/>
</dbReference>
<evidence type="ECO:0000313" key="7">
    <source>
        <dbReference type="EMBL" id="BDG02338.1"/>
    </source>
</evidence>
<keyword evidence="3 4" id="KW-0408">Iron</keyword>
<gene>
    <name evidence="7" type="ORF">AMOR_13340</name>
</gene>
<keyword evidence="1 4" id="KW-0349">Heme</keyword>
<dbReference type="Proteomes" id="UP001162891">
    <property type="component" value="Chromosome"/>
</dbReference>
<dbReference type="InterPro" id="IPR028082">
    <property type="entry name" value="Peripla_BP_I"/>
</dbReference>
<dbReference type="RefSeq" id="WP_248359925.1">
    <property type="nucleotide sequence ID" value="NZ_AP025591.1"/>
</dbReference>
<organism evidence="7 8">
    <name type="scientific">Anaeromyxobacter oryzae</name>
    <dbReference type="NCBI Taxonomy" id="2918170"/>
    <lineage>
        <taxon>Bacteria</taxon>
        <taxon>Pseudomonadati</taxon>
        <taxon>Myxococcota</taxon>
        <taxon>Myxococcia</taxon>
        <taxon>Myxococcales</taxon>
        <taxon>Cystobacterineae</taxon>
        <taxon>Anaeromyxobacteraceae</taxon>
        <taxon>Anaeromyxobacter</taxon>
    </lineage>
</organism>
<sequence>MRDAIASGSRTAARLPGPRRLALAALLVLPAAGAWAAPASPAAGERLYREGVLPSGRPLRGEREGGVGVEGAAAACATCHRRSGLGSWEGQLVIPPIIGRYLFRPGARNVEDPELPHVQGYVPRRDAYTDATLARAIREGKDPQGRALGFVMPRYRLDDATMASLVAYLRGLTTGAVPGVERDTLHFATVITPDADPIARRGMLDVLHQFFADKNAGYRGESPPLQSSRGVMYRVNRKWTLHVWELSGPPEGWEQQLSHHLAATPVFAVISGIGGRTWAPVHRFCERAALPCLLPNVEAPVVSERDFYPVYFSRGVLLEADLIARELQARRHDLGVRRVVSLFREGDVGAEAARALQAAAAAAGLEAASRVVSPGPARQRLAEALGDSRAGDAVVLWLRPHDLAALPAPPAGVTAVYASGLMGDLEHAPLPPAWRGTARLTYPFDLPERRKVRMSFPLGWFAVRHIPVVDERVQTDTYLACVILSETVGHMLDSFVRDYLVERVEALLSHRQVNGYYPRLGLAPGQRFASKGGYVVRFAQADGTQVIADGEWTVP</sequence>
<evidence type="ECO:0000256" key="5">
    <source>
        <dbReference type="SAM" id="SignalP"/>
    </source>
</evidence>
<accession>A0ABM7WS78</accession>
<dbReference type="SUPFAM" id="SSF46626">
    <property type="entry name" value="Cytochrome c"/>
    <property type="match status" value="1"/>
</dbReference>
<evidence type="ECO:0000259" key="6">
    <source>
        <dbReference type="PROSITE" id="PS51007"/>
    </source>
</evidence>
<evidence type="ECO:0000256" key="2">
    <source>
        <dbReference type="ARBA" id="ARBA00022723"/>
    </source>
</evidence>
<evidence type="ECO:0000256" key="1">
    <source>
        <dbReference type="ARBA" id="ARBA00022617"/>
    </source>
</evidence>
<keyword evidence="8" id="KW-1185">Reference proteome</keyword>
<feature type="signal peptide" evidence="5">
    <location>
        <begin position="1"/>
        <end position="36"/>
    </location>
</feature>
<proteinExistence type="predicted"/>
<feature type="domain" description="Cytochrome c" evidence="6">
    <location>
        <begin position="39"/>
        <end position="173"/>
    </location>
</feature>